<dbReference type="Gene3D" id="3.30.420.10">
    <property type="entry name" value="Ribonuclease H-like superfamily/Ribonuclease H"/>
    <property type="match status" value="1"/>
</dbReference>
<keyword evidence="2" id="KW-0378">Hydrolase</keyword>
<keyword evidence="1" id="KW-0540">Nuclease</keyword>
<dbReference type="GO" id="GO:0005829">
    <property type="term" value="C:cytosol"/>
    <property type="evidence" value="ECO:0007669"/>
    <property type="project" value="TreeGrafter"/>
</dbReference>
<sequence>MFSTVFGGRGRSGRTARARRATGALKEFYDVPAPPPSTSLDELPLLAVDVETTGLKPDEHQIVSIGWVPVTGRVIELGGAGYRVIRGTEGFTVGSSAVIHRLTDDELAAGVDLEEALAELLAALRGRVLLAHFAPMEQNFLSAACQKYFDAPLQLPVVDTFAIERRHMEKMSTYPRGEDLRLARVRTRYGLPQYSNHQALTDALACAELYLAQIREVNASTLKEIAE</sequence>
<dbReference type="GO" id="GO:0008408">
    <property type="term" value="F:3'-5' exonuclease activity"/>
    <property type="evidence" value="ECO:0007669"/>
    <property type="project" value="TreeGrafter"/>
</dbReference>
<keyword evidence="6" id="KW-1185">Reference proteome</keyword>
<dbReference type="AlphaFoldDB" id="A0A8I0HI75"/>
<evidence type="ECO:0000256" key="3">
    <source>
        <dbReference type="ARBA" id="ARBA00022839"/>
    </source>
</evidence>
<dbReference type="InterPro" id="IPR012337">
    <property type="entry name" value="RNaseH-like_sf"/>
</dbReference>
<reference evidence="5 6" key="1">
    <citation type="submission" date="2020-08" db="EMBL/GenBank/DDBJ databases">
        <title>A Genomic Blueprint of the Chicken Gut Microbiome.</title>
        <authorList>
            <person name="Gilroy R."/>
            <person name="Ravi A."/>
            <person name="Getino M."/>
            <person name="Pursley I."/>
            <person name="Horton D.L."/>
            <person name="Alikhan N.-F."/>
            <person name="Baker D."/>
            <person name="Gharbi K."/>
            <person name="Hall N."/>
            <person name="Watson M."/>
            <person name="Adriaenssens E.M."/>
            <person name="Foster-Nyarko E."/>
            <person name="Jarju S."/>
            <person name="Secka A."/>
            <person name="Antonio M."/>
            <person name="Oren A."/>
            <person name="Chaudhuri R."/>
            <person name="La Ragione R.M."/>
            <person name="Hildebrand F."/>
            <person name="Pallen M.J."/>
        </authorList>
    </citation>
    <scope>NUCLEOTIDE SEQUENCE [LARGE SCALE GENOMIC DNA]</scope>
    <source>
        <strain evidence="5 6">Sa1YVA5</strain>
    </source>
</reference>
<comment type="caution">
    <text evidence="5">The sequence shown here is derived from an EMBL/GenBank/DDBJ whole genome shotgun (WGS) entry which is preliminary data.</text>
</comment>
<dbReference type="PANTHER" id="PTHR30231:SF4">
    <property type="entry name" value="PROTEIN NEN2"/>
    <property type="match status" value="1"/>
</dbReference>
<name>A0A8I0HI75_9CORY</name>
<evidence type="ECO:0000259" key="4">
    <source>
        <dbReference type="SMART" id="SM00479"/>
    </source>
</evidence>
<dbReference type="SUPFAM" id="SSF53098">
    <property type="entry name" value="Ribonuclease H-like"/>
    <property type="match status" value="1"/>
</dbReference>
<gene>
    <name evidence="5" type="ORF">H9627_09135</name>
</gene>
<dbReference type="InterPro" id="IPR013520">
    <property type="entry name" value="Ribonucl_H"/>
</dbReference>
<dbReference type="Proteomes" id="UP000650224">
    <property type="component" value="Unassembled WGS sequence"/>
</dbReference>
<dbReference type="RefSeq" id="WP_191733737.1">
    <property type="nucleotide sequence ID" value="NZ_JACSPR010000006.1"/>
</dbReference>
<organism evidence="5 6">
    <name type="scientific">Corynebacterium gallinarum</name>
    <dbReference type="NCBI Taxonomy" id="2762214"/>
    <lineage>
        <taxon>Bacteria</taxon>
        <taxon>Bacillati</taxon>
        <taxon>Actinomycetota</taxon>
        <taxon>Actinomycetes</taxon>
        <taxon>Mycobacteriales</taxon>
        <taxon>Corynebacteriaceae</taxon>
        <taxon>Corynebacterium</taxon>
    </lineage>
</organism>
<evidence type="ECO:0000256" key="1">
    <source>
        <dbReference type="ARBA" id="ARBA00022722"/>
    </source>
</evidence>
<dbReference type="PANTHER" id="PTHR30231">
    <property type="entry name" value="DNA POLYMERASE III SUBUNIT EPSILON"/>
    <property type="match status" value="1"/>
</dbReference>
<dbReference type="CDD" id="cd06127">
    <property type="entry name" value="DEDDh"/>
    <property type="match status" value="1"/>
</dbReference>
<evidence type="ECO:0000313" key="5">
    <source>
        <dbReference type="EMBL" id="MBD8030478.1"/>
    </source>
</evidence>
<dbReference type="GO" id="GO:0003676">
    <property type="term" value="F:nucleic acid binding"/>
    <property type="evidence" value="ECO:0007669"/>
    <property type="project" value="InterPro"/>
</dbReference>
<evidence type="ECO:0000256" key="2">
    <source>
        <dbReference type="ARBA" id="ARBA00022801"/>
    </source>
</evidence>
<accession>A0A8I0HI75</accession>
<dbReference type="EMBL" id="JACSPR010000006">
    <property type="protein sequence ID" value="MBD8030478.1"/>
    <property type="molecule type" value="Genomic_DNA"/>
</dbReference>
<dbReference type="Pfam" id="PF00929">
    <property type="entry name" value="RNase_T"/>
    <property type="match status" value="1"/>
</dbReference>
<dbReference type="SMART" id="SM00479">
    <property type="entry name" value="EXOIII"/>
    <property type="match status" value="1"/>
</dbReference>
<evidence type="ECO:0000313" key="6">
    <source>
        <dbReference type="Proteomes" id="UP000650224"/>
    </source>
</evidence>
<proteinExistence type="predicted"/>
<dbReference type="InterPro" id="IPR036397">
    <property type="entry name" value="RNaseH_sf"/>
</dbReference>
<protein>
    <submittedName>
        <fullName evidence="5">3'-5' exonuclease</fullName>
    </submittedName>
</protein>
<feature type="domain" description="Exonuclease" evidence="4">
    <location>
        <begin position="44"/>
        <end position="219"/>
    </location>
</feature>
<keyword evidence="3 5" id="KW-0269">Exonuclease</keyword>